<gene>
    <name evidence="3" type="ORF">DFA_11895</name>
</gene>
<dbReference type="Proteomes" id="UP000007797">
    <property type="component" value="Unassembled WGS sequence"/>
</dbReference>
<proteinExistence type="predicted"/>
<reference evidence="4" key="1">
    <citation type="journal article" date="2011" name="Genome Res.">
        <title>Phylogeny-wide analysis of social amoeba genomes highlights ancient origins for complex intercellular communication.</title>
        <authorList>
            <person name="Heidel A.J."/>
            <person name="Lawal H.M."/>
            <person name="Felder M."/>
            <person name="Schilde C."/>
            <person name="Helps N.R."/>
            <person name="Tunggal B."/>
            <person name="Rivero F."/>
            <person name="John U."/>
            <person name="Schleicher M."/>
            <person name="Eichinger L."/>
            <person name="Platzer M."/>
            <person name="Noegel A.A."/>
            <person name="Schaap P."/>
            <person name="Gloeckner G."/>
        </authorList>
    </citation>
    <scope>NUCLEOTIDE SEQUENCE [LARGE SCALE GENOMIC DNA]</scope>
    <source>
        <strain evidence="4">SH3</strain>
    </source>
</reference>
<organism evidence="3 4">
    <name type="scientific">Cavenderia fasciculata</name>
    <name type="common">Slime mold</name>
    <name type="synonym">Dictyostelium fasciculatum</name>
    <dbReference type="NCBI Taxonomy" id="261658"/>
    <lineage>
        <taxon>Eukaryota</taxon>
        <taxon>Amoebozoa</taxon>
        <taxon>Evosea</taxon>
        <taxon>Eumycetozoa</taxon>
        <taxon>Dictyostelia</taxon>
        <taxon>Acytosteliales</taxon>
        <taxon>Cavenderiaceae</taxon>
        <taxon>Cavenderia</taxon>
    </lineage>
</organism>
<dbReference type="GeneID" id="14866514"/>
<dbReference type="OMA" id="NCIAWFL"/>
<dbReference type="AlphaFoldDB" id="F4QEL9"/>
<accession>F4QEL9</accession>
<feature type="chain" id="PRO_5003316404" evidence="2">
    <location>
        <begin position="25"/>
        <end position="382"/>
    </location>
</feature>
<dbReference type="RefSeq" id="XP_004350838.1">
    <property type="nucleotide sequence ID" value="XM_004350787.1"/>
</dbReference>
<dbReference type="EMBL" id="GL883029">
    <property type="protein sequence ID" value="EGG14130.1"/>
    <property type="molecule type" value="Genomic_DNA"/>
</dbReference>
<evidence type="ECO:0000256" key="2">
    <source>
        <dbReference type="SAM" id="SignalP"/>
    </source>
</evidence>
<feature type="signal peptide" evidence="2">
    <location>
        <begin position="1"/>
        <end position="24"/>
    </location>
</feature>
<keyword evidence="4" id="KW-1185">Reference proteome</keyword>
<name>F4QEL9_CACFS</name>
<feature type="region of interest" description="Disordered" evidence="1">
    <location>
        <begin position="352"/>
        <end position="382"/>
    </location>
</feature>
<dbReference type="OrthoDB" id="19433at2759"/>
<dbReference type="STRING" id="1054147.F4QEL9"/>
<keyword evidence="2" id="KW-0732">Signal</keyword>
<evidence type="ECO:0000256" key="1">
    <source>
        <dbReference type="SAM" id="MobiDB-lite"/>
    </source>
</evidence>
<protein>
    <submittedName>
        <fullName evidence="3">Pol protein</fullName>
    </submittedName>
</protein>
<sequence length="382" mass="43999">MENLICKIIIVLILLLIDEERVKGDEGVGEDEKNEVEVIDYRFRDSVSIGACSSVKLQQRFINSCIDLFCKATSSKVNEDKSSVILIEPDDNGSKVTIPDQQNRDTSYPIAGIERYLGLNFSKDGLSSKLEDIVNGAKAKLIKWKKDSITLKAKVNILKSYVLSPLVYHSYLDTPTNDQFDSLDNCIAWFLWSSTTNLYVEDKKYKTTMRMERAIRPWDEGGIALWDMRLRCIAQKIWIINRYWNEAYNNRYTAPYARAWLKQITEGRCTSQYLAQLAREWTAFTNIIYKMKGEALTIRSKPILSKNGQIISLGEIYQALLDNKYQTTAKELLTNGQKHFANKYYVDYTSPQSDYKNDEQSTTTIHGTNWNRDPMELSNSQL</sequence>
<evidence type="ECO:0000313" key="4">
    <source>
        <dbReference type="Proteomes" id="UP000007797"/>
    </source>
</evidence>
<evidence type="ECO:0000313" key="3">
    <source>
        <dbReference type="EMBL" id="EGG14130.1"/>
    </source>
</evidence>
<dbReference type="KEGG" id="dfa:DFA_11895"/>